<dbReference type="PANTHER" id="PTHR13495">
    <property type="entry name" value="NEFA-INTERACTING NUCLEAR PROTEIN NIP30"/>
    <property type="match status" value="1"/>
</dbReference>
<feature type="compositionally biased region" description="Basic and acidic residues" evidence="3">
    <location>
        <begin position="193"/>
        <end position="205"/>
    </location>
</feature>
<feature type="domain" description="FAM192A/Fyv6 N-terminal" evidence="4">
    <location>
        <begin position="17"/>
        <end position="121"/>
    </location>
</feature>
<reference evidence="5 6" key="1">
    <citation type="journal article" date="2015" name="Biotechnol. Biofuels">
        <title>Enhanced degradation of softwood versus hardwood by the white-rot fungus Pycnoporus coccineus.</title>
        <authorList>
            <person name="Couturier M."/>
            <person name="Navarro D."/>
            <person name="Chevret D."/>
            <person name="Henrissat B."/>
            <person name="Piumi F."/>
            <person name="Ruiz-Duenas F.J."/>
            <person name="Martinez A.T."/>
            <person name="Grigoriev I.V."/>
            <person name="Riley R."/>
            <person name="Lipzen A."/>
            <person name="Berrin J.G."/>
            <person name="Master E.R."/>
            <person name="Rosso M.N."/>
        </authorList>
    </citation>
    <scope>NUCLEOTIDE SEQUENCE [LARGE SCALE GENOMIC DNA]</scope>
    <source>
        <strain evidence="5 6">BRFM310</strain>
    </source>
</reference>
<protein>
    <recommendedName>
        <fullName evidence="4">FAM192A/Fyv6 N-terminal domain-containing protein</fullName>
    </recommendedName>
</protein>
<dbReference type="STRING" id="1353009.A0A1Y2IR97"/>
<keyword evidence="2" id="KW-0539">Nucleus</keyword>
<comment type="subcellular location">
    <subcellularLocation>
        <location evidence="1">Nucleus</location>
    </subcellularLocation>
</comment>
<dbReference type="Proteomes" id="UP000193067">
    <property type="component" value="Unassembled WGS sequence"/>
</dbReference>
<feature type="region of interest" description="Disordered" evidence="3">
    <location>
        <begin position="123"/>
        <end position="221"/>
    </location>
</feature>
<organism evidence="5 6">
    <name type="scientific">Trametes coccinea (strain BRFM310)</name>
    <name type="common">Pycnoporus coccineus</name>
    <dbReference type="NCBI Taxonomy" id="1353009"/>
    <lineage>
        <taxon>Eukaryota</taxon>
        <taxon>Fungi</taxon>
        <taxon>Dikarya</taxon>
        <taxon>Basidiomycota</taxon>
        <taxon>Agaricomycotina</taxon>
        <taxon>Agaricomycetes</taxon>
        <taxon>Polyporales</taxon>
        <taxon>Polyporaceae</taxon>
        <taxon>Trametes</taxon>
    </lineage>
</organism>
<evidence type="ECO:0000256" key="1">
    <source>
        <dbReference type="ARBA" id="ARBA00004123"/>
    </source>
</evidence>
<dbReference type="OrthoDB" id="75720at2759"/>
<dbReference type="EMBL" id="KZ084100">
    <property type="protein sequence ID" value="OSD03628.1"/>
    <property type="molecule type" value="Genomic_DNA"/>
</dbReference>
<evidence type="ECO:0000313" key="6">
    <source>
        <dbReference type="Proteomes" id="UP000193067"/>
    </source>
</evidence>
<feature type="compositionally biased region" description="Basic residues" evidence="3">
    <location>
        <begin position="164"/>
        <end position="175"/>
    </location>
</feature>
<dbReference type="Pfam" id="PF10187">
    <property type="entry name" value="FAM192A_Fyv6_N"/>
    <property type="match status" value="1"/>
</dbReference>
<dbReference type="AlphaFoldDB" id="A0A1Y2IR97"/>
<gene>
    <name evidence="5" type="ORF">PYCCODRAFT_1466991</name>
</gene>
<dbReference type="InterPro" id="IPR019331">
    <property type="entry name" value="FAM192A/Fyv6_N"/>
</dbReference>
<dbReference type="InterPro" id="IPR039845">
    <property type="entry name" value="FAM192A"/>
</dbReference>
<dbReference type="GO" id="GO:0005634">
    <property type="term" value="C:nucleus"/>
    <property type="evidence" value="ECO:0007669"/>
    <property type="project" value="UniProtKB-SubCell"/>
</dbReference>
<keyword evidence="6" id="KW-1185">Reference proteome</keyword>
<dbReference type="PANTHER" id="PTHR13495:SF0">
    <property type="entry name" value="PSME3-INTERACTING PROTEIN"/>
    <property type="match status" value="1"/>
</dbReference>
<evidence type="ECO:0000256" key="2">
    <source>
        <dbReference type="ARBA" id="ARBA00023242"/>
    </source>
</evidence>
<feature type="compositionally biased region" description="Low complexity" evidence="3">
    <location>
        <begin position="176"/>
        <end position="192"/>
    </location>
</feature>
<evidence type="ECO:0000313" key="5">
    <source>
        <dbReference type="EMBL" id="OSD03628.1"/>
    </source>
</evidence>
<sequence>MDDAIPSIQTTGVGSRFVSQSELETAKAKRDEQWKAAYARLGQEPPPAPTEDVFDGRSLAEKLAANRAAKQEEWEERNKLGNQFRALEEDEVLFLDSVLEKQREEERLRKQMDGEELKNFRQAVAARESAANKPPPIGAAAAVVSPPPATKPTAAPARKDPKKALKGVLVKKKPKAAAAAAASSASTAAPKSEPAKEDKSKGDEKPDGEERDAKRRKVAES</sequence>
<proteinExistence type="predicted"/>
<evidence type="ECO:0000256" key="3">
    <source>
        <dbReference type="SAM" id="MobiDB-lite"/>
    </source>
</evidence>
<evidence type="ECO:0000259" key="4">
    <source>
        <dbReference type="Pfam" id="PF10187"/>
    </source>
</evidence>
<name>A0A1Y2IR97_TRAC3</name>
<accession>A0A1Y2IR97</accession>